<dbReference type="Proteomes" id="UP000196228">
    <property type="component" value="Chromosome"/>
</dbReference>
<dbReference type="KEGG" id="cceu:CBR64_03345"/>
<evidence type="ECO:0000313" key="4">
    <source>
        <dbReference type="Proteomes" id="UP000196228"/>
    </source>
</evidence>
<dbReference type="PANTHER" id="PTHR30007">
    <property type="entry name" value="PHP DOMAIN PROTEIN"/>
    <property type="match status" value="1"/>
</dbReference>
<feature type="domain" description="Insertion element IS402-like" evidence="2">
    <location>
        <begin position="4"/>
        <end position="64"/>
    </location>
</feature>
<feature type="region of interest" description="Disordered" evidence="1">
    <location>
        <begin position="79"/>
        <end position="105"/>
    </location>
</feature>
<dbReference type="OrthoDB" id="4546548at2"/>
<dbReference type="Pfam" id="PF13340">
    <property type="entry name" value="DUF4096"/>
    <property type="match status" value="1"/>
</dbReference>
<evidence type="ECO:0000259" key="2">
    <source>
        <dbReference type="Pfam" id="PF13340"/>
    </source>
</evidence>
<proteinExistence type="predicted"/>
<evidence type="ECO:0000256" key="1">
    <source>
        <dbReference type="SAM" id="MobiDB-lite"/>
    </source>
</evidence>
<organism evidence="3 4">
    <name type="scientific">Cellulosimicrobium cellulans</name>
    <name type="common">Arthrobacter luteus</name>
    <dbReference type="NCBI Taxonomy" id="1710"/>
    <lineage>
        <taxon>Bacteria</taxon>
        <taxon>Bacillati</taxon>
        <taxon>Actinomycetota</taxon>
        <taxon>Actinomycetes</taxon>
        <taxon>Micrococcales</taxon>
        <taxon>Promicromonosporaceae</taxon>
        <taxon>Cellulosimicrobium</taxon>
    </lineage>
</organism>
<protein>
    <recommendedName>
        <fullName evidence="2">Insertion element IS402-like domain-containing protein</fullName>
    </recommendedName>
</protein>
<accession>A0A1Y0HTS4</accession>
<name>A0A1Y0HTS4_CELCE</name>
<dbReference type="InterPro" id="IPR025161">
    <property type="entry name" value="IS402-like_dom"/>
</dbReference>
<dbReference type="AlphaFoldDB" id="A0A1Y0HTS4"/>
<gene>
    <name evidence="3" type="ORF">CBR64_03345</name>
</gene>
<reference evidence="3 4" key="1">
    <citation type="submission" date="2017-05" db="EMBL/GenBank/DDBJ databases">
        <authorList>
            <person name="Song R."/>
            <person name="Chenine A.L."/>
            <person name="Ruprecht R.M."/>
        </authorList>
    </citation>
    <scope>NUCLEOTIDE SEQUENCE [LARGE SCALE GENOMIC DNA]</scope>
    <source>
        <strain evidence="3 4">PSBB019</strain>
    </source>
</reference>
<evidence type="ECO:0000313" key="3">
    <source>
        <dbReference type="EMBL" id="ARU50674.1"/>
    </source>
</evidence>
<sequence length="122" mass="13657">MPVRGDRGGRPCCEHRWREYVNALLFIVTTGIPWRSLPHDFTVTWSATHKHFTKWTNTRLWEQMLAGLRAEDRVHAGRDKAPTAAVVDSSSVKSTPVPGPRGFDGAKKIDGIKRHILVDTAG</sequence>
<dbReference type="PANTHER" id="PTHR30007:SF0">
    <property type="entry name" value="TRANSPOSASE"/>
    <property type="match status" value="1"/>
</dbReference>
<dbReference type="EMBL" id="CP021383">
    <property type="protein sequence ID" value="ARU50674.1"/>
    <property type="molecule type" value="Genomic_DNA"/>
</dbReference>